<dbReference type="EMBL" id="JALJOV010002001">
    <property type="protein sequence ID" value="KAK9836402.1"/>
    <property type="molecule type" value="Genomic_DNA"/>
</dbReference>
<sequence length="77" mass="8285">MDPEPAGPRGSLPRPFRGRYRRLSSFDPNKTVGKIVLGKGWGSAEESPTPHMQAPLNLVSQASSPAEAEPSSEPERS</sequence>
<evidence type="ECO:0000313" key="2">
    <source>
        <dbReference type="EMBL" id="KAK9836402.1"/>
    </source>
</evidence>
<protein>
    <submittedName>
        <fullName evidence="2">Uncharacterized protein</fullName>
    </submittedName>
</protein>
<gene>
    <name evidence="2" type="ORF">WJX84_008286</name>
</gene>
<feature type="non-terminal residue" evidence="2">
    <location>
        <position position="77"/>
    </location>
</feature>
<reference evidence="2 3" key="1">
    <citation type="journal article" date="2024" name="Nat. Commun.">
        <title>Phylogenomics reveals the evolutionary origins of lichenization in chlorophyte algae.</title>
        <authorList>
            <person name="Puginier C."/>
            <person name="Libourel C."/>
            <person name="Otte J."/>
            <person name="Skaloud P."/>
            <person name="Haon M."/>
            <person name="Grisel S."/>
            <person name="Petersen M."/>
            <person name="Berrin J.G."/>
            <person name="Delaux P.M."/>
            <person name="Dal Grande F."/>
            <person name="Keller J."/>
        </authorList>
    </citation>
    <scope>NUCLEOTIDE SEQUENCE [LARGE SCALE GENOMIC DNA]</scope>
    <source>
        <strain evidence="2 3">SAG 2523</strain>
    </source>
</reference>
<organism evidence="2 3">
    <name type="scientific">Apatococcus fuscideae</name>
    <dbReference type="NCBI Taxonomy" id="2026836"/>
    <lineage>
        <taxon>Eukaryota</taxon>
        <taxon>Viridiplantae</taxon>
        <taxon>Chlorophyta</taxon>
        <taxon>core chlorophytes</taxon>
        <taxon>Trebouxiophyceae</taxon>
        <taxon>Chlorellales</taxon>
        <taxon>Chlorellaceae</taxon>
        <taxon>Apatococcus</taxon>
    </lineage>
</organism>
<feature type="region of interest" description="Disordered" evidence="1">
    <location>
        <begin position="1"/>
        <end position="25"/>
    </location>
</feature>
<keyword evidence="3" id="KW-1185">Reference proteome</keyword>
<name>A0AAW1RSW4_9CHLO</name>
<accession>A0AAW1RSW4</accession>
<dbReference type="AlphaFoldDB" id="A0AAW1RSW4"/>
<dbReference type="Proteomes" id="UP001485043">
    <property type="component" value="Unassembled WGS sequence"/>
</dbReference>
<evidence type="ECO:0000256" key="1">
    <source>
        <dbReference type="SAM" id="MobiDB-lite"/>
    </source>
</evidence>
<proteinExistence type="predicted"/>
<comment type="caution">
    <text evidence="2">The sequence shown here is derived from an EMBL/GenBank/DDBJ whole genome shotgun (WGS) entry which is preliminary data.</text>
</comment>
<feature type="compositionally biased region" description="Low complexity" evidence="1">
    <location>
        <begin position="62"/>
        <end position="71"/>
    </location>
</feature>
<evidence type="ECO:0000313" key="3">
    <source>
        <dbReference type="Proteomes" id="UP001485043"/>
    </source>
</evidence>
<feature type="region of interest" description="Disordered" evidence="1">
    <location>
        <begin position="40"/>
        <end position="77"/>
    </location>
</feature>